<accession>A0A3E5G3N7</accession>
<keyword evidence="5" id="KW-1185">Reference proteome</keyword>
<dbReference type="Proteomes" id="UP001204548">
    <property type="component" value="Unassembled WGS sequence"/>
</dbReference>
<name>A0A3E5G3N7_9BACE</name>
<evidence type="ECO:0000313" key="3">
    <source>
        <dbReference type="EMBL" id="UVQ77174.1"/>
    </source>
</evidence>
<gene>
    <name evidence="1" type="ORF">ERS852461_04568</name>
    <name evidence="2" type="ORF">NXW97_10940</name>
    <name evidence="3" type="ORF">NXY30_12740</name>
</gene>
<sequence length="74" mass="8779">MGFWNTFFSGQRCEHCNSYNTANIDFRDLSSEDQDMYWDTVGNVRPKDIYRCKDCGQLTIICQDGRKYWTHPAK</sequence>
<reference evidence="2" key="2">
    <citation type="submission" date="2022-08" db="EMBL/GenBank/DDBJ databases">
        <title>Genome Sequencing of Bacteroides fragilis Group Isolates with Nanopore Technology.</title>
        <authorList>
            <person name="Tisza M.J."/>
            <person name="Smith D."/>
            <person name="Dekker J.P."/>
        </authorList>
    </citation>
    <scope>NUCLEOTIDE SEQUENCE</scope>
    <source>
        <strain evidence="2">BFG-351</strain>
        <strain evidence="3">BFG-527</strain>
    </source>
</reference>
<organism evidence="1 4">
    <name type="scientific">Bacteroides faecis</name>
    <dbReference type="NCBI Taxonomy" id="674529"/>
    <lineage>
        <taxon>Bacteria</taxon>
        <taxon>Pseudomonadati</taxon>
        <taxon>Bacteroidota</taxon>
        <taxon>Bacteroidia</taxon>
        <taxon>Bacteroidales</taxon>
        <taxon>Bacteroidaceae</taxon>
        <taxon>Bacteroides</taxon>
    </lineage>
</organism>
<dbReference type="RefSeq" id="WP_010537127.1">
    <property type="nucleotide sequence ID" value="NZ_CABMFH010000031.1"/>
</dbReference>
<dbReference type="Gene3D" id="2.20.28.10">
    <property type="match status" value="1"/>
</dbReference>
<evidence type="ECO:0000313" key="5">
    <source>
        <dbReference type="Proteomes" id="UP001060104"/>
    </source>
</evidence>
<dbReference type="EMBL" id="CZAE01000030">
    <property type="protein sequence ID" value="CUQ20790.1"/>
    <property type="molecule type" value="Genomic_DNA"/>
</dbReference>
<dbReference type="GeneID" id="69589347"/>
<dbReference type="Proteomes" id="UP000095606">
    <property type="component" value="Unassembled WGS sequence"/>
</dbReference>
<evidence type="ECO:0000313" key="4">
    <source>
        <dbReference type="Proteomes" id="UP000095606"/>
    </source>
</evidence>
<proteinExistence type="predicted"/>
<reference evidence="1 4" key="1">
    <citation type="submission" date="2015-09" db="EMBL/GenBank/DDBJ databases">
        <authorList>
            <consortium name="Pathogen Informatics"/>
        </authorList>
    </citation>
    <scope>NUCLEOTIDE SEQUENCE [LARGE SCALE GENOMIC DNA]</scope>
    <source>
        <strain evidence="1 4">2789STDY5834846</strain>
    </source>
</reference>
<accession>A0A174ULV9</accession>
<dbReference type="Proteomes" id="UP001060104">
    <property type="component" value="Chromosome"/>
</dbReference>
<evidence type="ECO:0000313" key="1">
    <source>
        <dbReference type="EMBL" id="CUQ20790.1"/>
    </source>
</evidence>
<evidence type="ECO:0000313" key="2">
    <source>
        <dbReference type="EMBL" id="MCS2792517.1"/>
    </source>
</evidence>
<dbReference type="EMBL" id="CP103141">
    <property type="protein sequence ID" value="UVQ77174.1"/>
    <property type="molecule type" value="Genomic_DNA"/>
</dbReference>
<dbReference type="EMBL" id="JANUTS010000001">
    <property type="protein sequence ID" value="MCS2792517.1"/>
    <property type="molecule type" value="Genomic_DNA"/>
</dbReference>
<dbReference type="AlphaFoldDB" id="A0A3E5G3N7"/>
<protein>
    <submittedName>
        <fullName evidence="1">Uncharacterized protein</fullName>
    </submittedName>
</protein>